<sequence>MDKIIDYYSRFDEWGRLEREPIEFQVNWHFIEKHLPPSGHILDNGAGPGRYALKLAENGYELTLTDLTPHLVQTAKEKALERQVYNAFRDFHVADARNLQCCLDEQFHAALMLGPMYHLQKKQDRIQAVRELYRVTKPGGTVFISFMPRVQHVISSLTSPERLKPNNTAKALHDFYESGCFDHAEEGRFTHAYYANIEDIIPFLKKHGFQCIELIASNVASSVNSEEWTYWKEKYPEEMDSIVQLLIQQASSSYHLGLSSHLLYIGRKH</sequence>
<accession>A0A0B6ASG0</accession>
<dbReference type="GeneID" id="93644359"/>
<proteinExistence type="predicted"/>
<gene>
    <name evidence="3" type="ORF">BG04_876</name>
</gene>
<reference evidence="3 4" key="1">
    <citation type="journal article" date="2015" name="Genome Announc.">
        <title>Complete genome sequences for 35 biothreat assay-relevant bacillus species.</title>
        <authorList>
            <person name="Johnson S.L."/>
            <person name="Daligault H.E."/>
            <person name="Davenport K.W."/>
            <person name="Jaissle J."/>
            <person name="Frey K.G."/>
            <person name="Ladner J.T."/>
            <person name="Broomall S.M."/>
            <person name="Bishop-Lilly K.A."/>
            <person name="Bruce D.C."/>
            <person name="Gibbons H.S."/>
            <person name="Coyne S.R."/>
            <person name="Lo C.C."/>
            <person name="Meincke L."/>
            <person name="Munk A.C."/>
            <person name="Koroleva G.I."/>
            <person name="Rosenzweig C.N."/>
            <person name="Palacios G.F."/>
            <person name="Redden C.L."/>
            <person name="Minogue T.D."/>
            <person name="Chain P.S."/>
        </authorList>
    </citation>
    <scope>NUCLEOTIDE SEQUENCE [LARGE SCALE GENOMIC DNA]</scope>
    <source>
        <strain evidence="4">ATCC 14581 / DSM 32 / JCM 2506 / NBRC 15308 / NCIMB 9376 / NCTC 10342 / NRRL B-14308 / VKM B-512</strain>
    </source>
</reference>
<dbReference type="InterPro" id="IPR041698">
    <property type="entry name" value="Methyltransf_25"/>
</dbReference>
<dbReference type="Proteomes" id="UP000031829">
    <property type="component" value="Chromosome"/>
</dbReference>
<dbReference type="Pfam" id="PF13649">
    <property type="entry name" value="Methyltransf_25"/>
    <property type="match status" value="1"/>
</dbReference>
<keyword evidence="1 3" id="KW-0808">Transferase</keyword>
<dbReference type="GO" id="GO:0032259">
    <property type="term" value="P:methylation"/>
    <property type="evidence" value="ECO:0007669"/>
    <property type="project" value="UniProtKB-KW"/>
</dbReference>
<dbReference type="KEGG" id="bmeg:BG04_876"/>
<dbReference type="AlphaFoldDB" id="A0A0B6ASG0"/>
<dbReference type="PANTHER" id="PTHR43861">
    <property type="entry name" value="TRANS-ACONITATE 2-METHYLTRANSFERASE-RELATED"/>
    <property type="match status" value="1"/>
</dbReference>
<evidence type="ECO:0000256" key="1">
    <source>
        <dbReference type="ARBA" id="ARBA00022679"/>
    </source>
</evidence>
<evidence type="ECO:0000313" key="4">
    <source>
        <dbReference type="Proteomes" id="UP000031829"/>
    </source>
</evidence>
<evidence type="ECO:0000313" key="3">
    <source>
        <dbReference type="EMBL" id="AJI23628.1"/>
    </source>
</evidence>
<evidence type="ECO:0000259" key="2">
    <source>
        <dbReference type="Pfam" id="PF13649"/>
    </source>
</evidence>
<dbReference type="InterPro" id="IPR029063">
    <property type="entry name" value="SAM-dependent_MTases_sf"/>
</dbReference>
<keyword evidence="3" id="KW-0489">Methyltransferase</keyword>
<organism evidence="3 4">
    <name type="scientific">Priestia megaterium (strain ATCC 14581 / DSM 32 / CCUG 1817 / JCM 2506 / NBRC 15308 / NCIMB 9376 / NCTC 10342 / NRRL B-14308 / VKM B-512 / Ford 19)</name>
    <name type="common">Bacillus megaterium</name>
    <dbReference type="NCBI Taxonomy" id="1348623"/>
    <lineage>
        <taxon>Bacteria</taxon>
        <taxon>Bacillati</taxon>
        <taxon>Bacillota</taxon>
        <taxon>Bacilli</taxon>
        <taxon>Bacillales</taxon>
        <taxon>Bacillaceae</taxon>
        <taxon>Priestia</taxon>
    </lineage>
</organism>
<name>A0A0B6ASG0_PRIM2</name>
<dbReference type="EMBL" id="CP009920">
    <property type="protein sequence ID" value="AJI23628.1"/>
    <property type="molecule type" value="Genomic_DNA"/>
</dbReference>
<dbReference type="SUPFAM" id="SSF53335">
    <property type="entry name" value="S-adenosyl-L-methionine-dependent methyltransferases"/>
    <property type="match status" value="1"/>
</dbReference>
<dbReference type="HOGENOM" id="CLU_061789_0_0_9"/>
<dbReference type="CDD" id="cd02440">
    <property type="entry name" value="AdoMet_MTases"/>
    <property type="match status" value="1"/>
</dbReference>
<feature type="domain" description="Methyltransferase" evidence="2">
    <location>
        <begin position="41"/>
        <end position="140"/>
    </location>
</feature>
<dbReference type="GO" id="GO:0008168">
    <property type="term" value="F:methyltransferase activity"/>
    <property type="evidence" value="ECO:0007669"/>
    <property type="project" value="UniProtKB-KW"/>
</dbReference>
<protein>
    <submittedName>
        <fullName evidence="3">UbiE/COQ5 methyltransferase family protein</fullName>
    </submittedName>
</protein>
<dbReference type="Gene3D" id="3.40.50.150">
    <property type="entry name" value="Vaccinia Virus protein VP39"/>
    <property type="match status" value="1"/>
</dbReference>
<dbReference type="RefSeq" id="WP_016765251.1">
    <property type="nucleotide sequence ID" value="NZ_BCVB01000001.1"/>
</dbReference>